<dbReference type="RefSeq" id="WP_051188896.1">
    <property type="nucleotide sequence ID" value="NZ_AUHP01000005.1"/>
</dbReference>
<proteinExistence type="predicted"/>
<reference evidence="3 4" key="1">
    <citation type="journal article" date="2015" name="Genome Announc.">
        <title>Expanding the biotechnology potential of lactobacilli through comparative genomics of 213 strains and associated genera.</title>
        <authorList>
            <person name="Sun Z."/>
            <person name="Harris H.M."/>
            <person name="McCann A."/>
            <person name="Guo C."/>
            <person name="Argimon S."/>
            <person name="Zhang W."/>
            <person name="Yang X."/>
            <person name="Jeffery I.B."/>
            <person name="Cooney J.C."/>
            <person name="Kagawa T.F."/>
            <person name="Liu W."/>
            <person name="Song Y."/>
            <person name="Salvetti E."/>
            <person name="Wrobel A."/>
            <person name="Rasinkangas P."/>
            <person name="Parkhill J."/>
            <person name="Rea M.C."/>
            <person name="O'Sullivan O."/>
            <person name="Ritari J."/>
            <person name="Douillard F.P."/>
            <person name="Paul Ross R."/>
            <person name="Yang R."/>
            <person name="Briner A.E."/>
            <person name="Felis G.E."/>
            <person name="de Vos W.M."/>
            <person name="Barrangou R."/>
            <person name="Klaenhammer T.R."/>
            <person name="Caufield P.W."/>
            <person name="Cui Y."/>
            <person name="Zhang H."/>
            <person name="O'Toole P.W."/>
        </authorList>
    </citation>
    <scope>NUCLEOTIDE SEQUENCE [LARGE SCALE GENOMIC DNA]</scope>
    <source>
        <strain evidence="3 4">DSM 22408</strain>
    </source>
</reference>
<dbReference type="PATRIC" id="fig|1122146.4.peg.139"/>
<organism evidence="3 4">
    <name type="scientific">Ligilactobacillus ceti DSM 22408</name>
    <dbReference type="NCBI Taxonomy" id="1122146"/>
    <lineage>
        <taxon>Bacteria</taxon>
        <taxon>Bacillati</taxon>
        <taxon>Bacillota</taxon>
        <taxon>Bacilli</taxon>
        <taxon>Lactobacillales</taxon>
        <taxon>Lactobacillaceae</taxon>
        <taxon>Ligilactobacillus</taxon>
    </lineage>
</organism>
<evidence type="ECO:0000256" key="2">
    <source>
        <dbReference type="SAM" id="SignalP"/>
    </source>
</evidence>
<evidence type="ECO:0000313" key="4">
    <source>
        <dbReference type="Proteomes" id="UP000051500"/>
    </source>
</evidence>
<keyword evidence="2" id="KW-0732">Signal</keyword>
<keyword evidence="4" id="KW-1185">Reference proteome</keyword>
<dbReference type="STRING" id="1122146.IV53_GL000138"/>
<feature type="chain" id="PRO_5039563446" evidence="2">
    <location>
        <begin position="23"/>
        <end position="316"/>
    </location>
</feature>
<dbReference type="eggNOG" id="ENOG5032UAA">
    <property type="taxonomic scope" value="Bacteria"/>
</dbReference>
<accession>A0A0R2KR95</accession>
<comment type="caution">
    <text evidence="3">The sequence shown here is derived from an EMBL/GenBank/DDBJ whole genome shotgun (WGS) entry which is preliminary data.</text>
</comment>
<dbReference type="EMBL" id="JQBZ01000016">
    <property type="protein sequence ID" value="KRN89420.1"/>
    <property type="molecule type" value="Genomic_DNA"/>
</dbReference>
<sequence>MFKNNKWMLAVMIGLTTVTLGACGNKNAQTNQGNDPSSAVYEKDHYEVAIDKISAGKLKAAQKELNEIEITDQTPTKVTTLKNNLAELIALKAAINNNDLPVIEPKLQQLAQVQTPKAFVKQYQLAKKDYQTVQLANTYYTEVVKYYQAGKYLAAGGSLQSLDSLNSKLAMVTKLQNDADQYSNRIAQKEYEAARLQNKGAGDINAQNSQILKEQFAKQTGKNIAHASEEEVAQAVKALQNKRVLQAFTKATNVPIEKGDQCFVQSLGNHQYQIEIRHTSDTNQQISNLKGMYRFNTDTKVAQKLNILTGEYQKIS</sequence>
<feature type="signal peptide" evidence="2">
    <location>
        <begin position="1"/>
        <end position="22"/>
    </location>
</feature>
<evidence type="ECO:0000256" key="1">
    <source>
        <dbReference type="SAM" id="Coils"/>
    </source>
</evidence>
<keyword evidence="1" id="KW-0175">Coiled coil</keyword>
<protein>
    <submittedName>
        <fullName evidence="3">Lipoprotein</fullName>
    </submittedName>
</protein>
<gene>
    <name evidence="3" type="ORF">IV53_GL000138</name>
</gene>
<keyword evidence="3" id="KW-0449">Lipoprotein</keyword>
<evidence type="ECO:0000313" key="3">
    <source>
        <dbReference type="EMBL" id="KRN89420.1"/>
    </source>
</evidence>
<feature type="coiled-coil region" evidence="1">
    <location>
        <begin position="172"/>
        <end position="199"/>
    </location>
</feature>
<dbReference type="AlphaFoldDB" id="A0A0R2KR95"/>
<dbReference type="OrthoDB" id="2274322at2"/>
<dbReference type="Proteomes" id="UP000051500">
    <property type="component" value="Unassembled WGS sequence"/>
</dbReference>
<dbReference type="PROSITE" id="PS51257">
    <property type="entry name" value="PROKAR_LIPOPROTEIN"/>
    <property type="match status" value="1"/>
</dbReference>
<name>A0A0R2KR95_9LACO</name>